<comment type="caution">
    <text evidence="1">The sequence shown here is derived from an EMBL/GenBank/DDBJ whole genome shotgun (WGS) entry which is preliminary data.</text>
</comment>
<name>A0AC61QRM5_9BACT</name>
<protein>
    <submittedName>
        <fullName evidence="1">Helix-turn-helix domain-containing protein</fullName>
    </submittedName>
</protein>
<dbReference type="EMBL" id="SRZC01000006">
    <property type="protein sequence ID" value="TGX83062.1"/>
    <property type="molecule type" value="Genomic_DNA"/>
</dbReference>
<dbReference type="Proteomes" id="UP000308886">
    <property type="component" value="Unassembled WGS sequence"/>
</dbReference>
<keyword evidence="2" id="KW-1185">Reference proteome</keyword>
<evidence type="ECO:0000313" key="2">
    <source>
        <dbReference type="Proteomes" id="UP000308886"/>
    </source>
</evidence>
<proteinExistence type="predicted"/>
<organism evidence="1 2">
    <name type="scientific">Palleniella muris</name>
    <dbReference type="NCBI Taxonomy" id="3038145"/>
    <lineage>
        <taxon>Bacteria</taxon>
        <taxon>Pseudomonadati</taxon>
        <taxon>Bacteroidota</taxon>
        <taxon>Bacteroidia</taxon>
        <taxon>Bacteroidales</taxon>
        <taxon>Prevotellaceae</taxon>
        <taxon>Palleniella</taxon>
    </lineage>
</organism>
<accession>A0AC61QRM5</accession>
<evidence type="ECO:0000313" key="1">
    <source>
        <dbReference type="EMBL" id="TGX83062.1"/>
    </source>
</evidence>
<sequence length="305" mass="35551">MEKVSLGDIYNMVCEAPSGDGFGIEAMPEFLDMDMETNSHPHVHTFYEILWFFEGGGIHTVDFQDYVVEENSIFFLSPGQIHSFDGRTRHKGISVKLCTDFLKYENADEDIFIKYNMFNAFDTAPYFVIKESSVVNHLHGIIERMRLEQESVDDFGHMDILRALVKIFLVNVQRHGVRPDSLPLHTTRASHRLFLLFRKMLEQEFDRIHTVKDYAERLNVSSKTLTNSVTECSRKSPLAFINDRVILEAKRLLRFTNLMVKEIAYRMGYDDPSYFVKFFKRQTGYLPSDFRDKVLVEEKEKVAGK</sequence>
<reference evidence="1" key="1">
    <citation type="submission" date="2019-04" db="EMBL/GenBank/DDBJ databases">
        <title>Microbes associate with the intestines of laboratory mice.</title>
        <authorList>
            <person name="Navarre W."/>
            <person name="Wong E."/>
            <person name="Huang K."/>
            <person name="Tropini C."/>
            <person name="Ng K."/>
            <person name="Yu B."/>
        </authorList>
    </citation>
    <scope>NUCLEOTIDE SEQUENCE</scope>
    <source>
        <strain evidence="1">NM73_A23</strain>
    </source>
</reference>
<gene>
    <name evidence="1" type="ORF">E5358_05235</name>
</gene>